<dbReference type="KEGG" id="tsy:THSYN_22325"/>
<gene>
    <name evidence="2" type="ORF">THSYN_22325</name>
</gene>
<proteinExistence type="predicted"/>
<evidence type="ECO:0000256" key="1">
    <source>
        <dbReference type="SAM" id="MobiDB-lite"/>
    </source>
</evidence>
<dbReference type="EMBL" id="CP020370">
    <property type="protein sequence ID" value="AUB83411.1"/>
    <property type="molecule type" value="Genomic_DNA"/>
</dbReference>
<dbReference type="AlphaFoldDB" id="A0A2K8UEA0"/>
<accession>A0A2K8UEA0</accession>
<reference evidence="2 3" key="1">
    <citation type="submission" date="2017-03" db="EMBL/GenBank/DDBJ databases">
        <title>Complete genome sequence of Candidatus 'Thiodictyon syntrophicum' sp. nov. strain Cad16T, a photolithoautotroph purple sulfur bacterium isolated from an alpine meromictic lake.</title>
        <authorList>
            <person name="Luedin S.M."/>
            <person name="Pothier J.F."/>
            <person name="Danza F."/>
            <person name="Storelli N."/>
            <person name="Wittwer M."/>
            <person name="Tonolla M."/>
        </authorList>
    </citation>
    <scope>NUCLEOTIDE SEQUENCE [LARGE SCALE GENOMIC DNA]</scope>
    <source>
        <strain evidence="2 3">Cad16T</strain>
    </source>
</reference>
<feature type="compositionally biased region" description="Basic and acidic residues" evidence="1">
    <location>
        <begin position="60"/>
        <end position="77"/>
    </location>
</feature>
<evidence type="ECO:0000313" key="3">
    <source>
        <dbReference type="Proteomes" id="UP000232638"/>
    </source>
</evidence>
<feature type="compositionally biased region" description="Basic residues" evidence="1">
    <location>
        <begin position="16"/>
        <end position="25"/>
    </location>
</feature>
<name>A0A2K8UEA0_9GAMM</name>
<sequence>MIFPVSQWPGTPGAARRTRDRTRRKAIIDDRADDFNVAELDGTQCRPRPADRGLGAPRQPDPRFSHGPDKTCSDHRPVGCSLPHRRESKYACLT</sequence>
<feature type="region of interest" description="Disordered" evidence="1">
    <location>
        <begin position="1"/>
        <end position="80"/>
    </location>
</feature>
<dbReference type="Proteomes" id="UP000232638">
    <property type="component" value="Chromosome"/>
</dbReference>
<protein>
    <submittedName>
        <fullName evidence="2">Uncharacterized protein</fullName>
    </submittedName>
</protein>
<evidence type="ECO:0000313" key="2">
    <source>
        <dbReference type="EMBL" id="AUB83411.1"/>
    </source>
</evidence>
<organism evidence="2 3">
    <name type="scientific">Candidatus Thiodictyon syntrophicum</name>
    <dbReference type="NCBI Taxonomy" id="1166950"/>
    <lineage>
        <taxon>Bacteria</taxon>
        <taxon>Pseudomonadati</taxon>
        <taxon>Pseudomonadota</taxon>
        <taxon>Gammaproteobacteria</taxon>
        <taxon>Chromatiales</taxon>
        <taxon>Chromatiaceae</taxon>
        <taxon>Thiodictyon</taxon>
    </lineage>
</organism>
<keyword evidence="3" id="KW-1185">Reference proteome</keyword>